<reference evidence="2" key="1">
    <citation type="submission" date="2023-07" db="EMBL/GenBank/DDBJ databases">
        <title>A chromosome-level genome assembly of Lolium multiflorum.</title>
        <authorList>
            <person name="Chen Y."/>
            <person name="Copetti D."/>
            <person name="Kolliker R."/>
            <person name="Studer B."/>
        </authorList>
    </citation>
    <scope>NUCLEOTIDE SEQUENCE</scope>
    <source>
        <strain evidence="2">02402/16</strain>
        <tissue evidence="2">Leaf</tissue>
    </source>
</reference>
<dbReference type="SUPFAM" id="SSF81383">
    <property type="entry name" value="F-box domain"/>
    <property type="match status" value="1"/>
</dbReference>
<accession>A0AAD8WUX9</accession>
<sequence length="241" mass="27463">MEGDNGDDRISNLPNDILVNILDRLNVRDASRTSVLSRRWCQLPAMLSRLTISAQDFWHPRNSMSDDEFLRINAAVAEATKSILARRDPGGCTICLLSTTFYLRDDIPISVGHTVGNAMATHKIEKVEFTVLTQKAVECTVDDLLNYGTQFVSFFNECLNVFARLTRLHLENLRFAESDFASNILVTSAPSLEELYMTVMDHHCEMQMDKEKRREGLYSENKGVEWKSPNPNFKHHRLPAL</sequence>
<evidence type="ECO:0000313" key="2">
    <source>
        <dbReference type="EMBL" id="KAK1679606.1"/>
    </source>
</evidence>
<dbReference type="InterPro" id="IPR001810">
    <property type="entry name" value="F-box_dom"/>
</dbReference>
<comment type="caution">
    <text evidence="2">The sequence shown here is derived from an EMBL/GenBank/DDBJ whole genome shotgun (WGS) entry which is preliminary data.</text>
</comment>
<name>A0AAD8WUX9_LOLMU</name>
<evidence type="ECO:0000313" key="3">
    <source>
        <dbReference type="Proteomes" id="UP001231189"/>
    </source>
</evidence>
<keyword evidence="3" id="KW-1185">Reference proteome</keyword>
<proteinExistence type="predicted"/>
<dbReference type="Proteomes" id="UP001231189">
    <property type="component" value="Unassembled WGS sequence"/>
</dbReference>
<dbReference type="Gene3D" id="1.20.1280.50">
    <property type="match status" value="1"/>
</dbReference>
<dbReference type="PROSITE" id="PS50181">
    <property type="entry name" value="FBOX"/>
    <property type="match status" value="1"/>
</dbReference>
<dbReference type="PANTHER" id="PTHR32153">
    <property type="entry name" value="OJ000223_09.16 PROTEIN"/>
    <property type="match status" value="1"/>
</dbReference>
<dbReference type="Pfam" id="PF00646">
    <property type="entry name" value="F-box"/>
    <property type="match status" value="1"/>
</dbReference>
<dbReference type="InterPro" id="IPR044997">
    <property type="entry name" value="F-box_plant"/>
</dbReference>
<protein>
    <recommendedName>
        <fullName evidence="1">F-box domain-containing protein</fullName>
    </recommendedName>
</protein>
<evidence type="ECO:0000259" key="1">
    <source>
        <dbReference type="PROSITE" id="PS50181"/>
    </source>
</evidence>
<gene>
    <name evidence="2" type="ORF">QYE76_040454</name>
</gene>
<organism evidence="2 3">
    <name type="scientific">Lolium multiflorum</name>
    <name type="common">Italian ryegrass</name>
    <name type="synonym">Lolium perenne subsp. multiflorum</name>
    <dbReference type="NCBI Taxonomy" id="4521"/>
    <lineage>
        <taxon>Eukaryota</taxon>
        <taxon>Viridiplantae</taxon>
        <taxon>Streptophyta</taxon>
        <taxon>Embryophyta</taxon>
        <taxon>Tracheophyta</taxon>
        <taxon>Spermatophyta</taxon>
        <taxon>Magnoliopsida</taxon>
        <taxon>Liliopsida</taxon>
        <taxon>Poales</taxon>
        <taxon>Poaceae</taxon>
        <taxon>BOP clade</taxon>
        <taxon>Pooideae</taxon>
        <taxon>Poodae</taxon>
        <taxon>Poeae</taxon>
        <taxon>Poeae Chloroplast Group 2 (Poeae type)</taxon>
        <taxon>Loliodinae</taxon>
        <taxon>Loliinae</taxon>
        <taxon>Lolium</taxon>
    </lineage>
</organism>
<dbReference type="AlphaFoldDB" id="A0AAD8WUX9"/>
<dbReference type="EMBL" id="JAUUTY010000002">
    <property type="protein sequence ID" value="KAK1679606.1"/>
    <property type="molecule type" value="Genomic_DNA"/>
</dbReference>
<dbReference type="InterPro" id="IPR036047">
    <property type="entry name" value="F-box-like_dom_sf"/>
</dbReference>
<feature type="domain" description="F-box" evidence="1">
    <location>
        <begin position="7"/>
        <end position="61"/>
    </location>
</feature>